<evidence type="ECO:0000256" key="2">
    <source>
        <dbReference type="ARBA" id="ARBA00022801"/>
    </source>
</evidence>
<feature type="compositionally biased region" description="Low complexity" evidence="3">
    <location>
        <begin position="23"/>
        <end position="36"/>
    </location>
</feature>
<dbReference type="Gene3D" id="2.30.42.10">
    <property type="match status" value="1"/>
</dbReference>
<dbReference type="OrthoDB" id="9758917at2"/>
<dbReference type="InterPro" id="IPR001940">
    <property type="entry name" value="Peptidase_S1C"/>
</dbReference>
<keyword evidence="7" id="KW-1185">Reference proteome</keyword>
<dbReference type="eggNOG" id="COG0265">
    <property type="taxonomic scope" value="Bacteria"/>
</dbReference>
<dbReference type="InterPro" id="IPR001478">
    <property type="entry name" value="PDZ"/>
</dbReference>
<feature type="compositionally biased region" description="Polar residues" evidence="3">
    <location>
        <begin position="1"/>
        <end position="21"/>
    </location>
</feature>
<dbReference type="Pfam" id="PF13180">
    <property type="entry name" value="PDZ_2"/>
    <property type="match status" value="1"/>
</dbReference>
<dbReference type="PRINTS" id="PR00834">
    <property type="entry name" value="PROTEASES2C"/>
</dbReference>
<evidence type="ECO:0000313" key="6">
    <source>
        <dbReference type="EMBL" id="GAB77930.1"/>
    </source>
</evidence>
<dbReference type="AlphaFoldDB" id="K6VRE5"/>
<evidence type="ECO:0000256" key="4">
    <source>
        <dbReference type="SAM" id="Phobius"/>
    </source>
</evidence>
<gene>
    <name evidence="6" type="ORF">AUCHE_08_01730</name>
</gene>
<reference evidence="6 7" key="1">
    <citation type="submission" date="2012-08" db="EMBL/GenBank/DDBJ databases">
        <title>Whole genome shotgun sequence of Austwickia chelonae NBRC 105200.</title>
        <authorList>
            <person name="Yoshida I."/>
            <person name="Hosoyama A."/>
            <person name="Tsuchikane K."/>
            <person name="Katsumata H."/>
            <person name="Ando Y."/>
            <person name="Ohji S."/>
            <person name="Hamada M."/>
            <person name="Tamura T."/>
            <person name="Yamazoe A."/>
            <person name="Yamazaki S."/>
            <person name="Fujita N."/>
        </authorList>
    </citation>
    <scope>NUCLEOTIDE SEQUENCE [LARGE SCALE GENOMIC DNA]</scope>
    <source>
        <strain evidence="6 7">NBRC 105200</strain>
    </source>
</reference>
<keyword evidence="4" id="KW-0812">Transmembrane</keyword>
<sequence>MSQPDNLESRGSSSQPDTSPSHPAKAGGNTGGATPAPAAPPAAPPAAVPPSQATVPGQVLTPPGAPQQVEASAPPPPPAGQDVAVPAAEAGSENTTWATGDGHRQAYPPPAGWTGQQPPPGQPWPAGPGQSPPPAPGASQQKARRLLEIGVAATLAAVLASGGTWALFRSSAGTSRMGEPARQVEQADPNNPNWTATAKAVTSSVVSIQVSSGSRSGDGSGVIIDNKGHVVTNNHVVMAGGESAKITVALDDKRVYSADIVGTDPATDLAVLRINDAPKDLHPIILGDDTKLRVGDPVMAVGNPLGLAGTVTTGIVSALNRPVTTRDKAAPGAPNAVPVVTNAIQTSAAINPGNSGGALVNGAGQLVGINSSIASLSQTSGNIGIGFAIPANEAKSVAEQLINHGKARHAFLGVTLADEVVPDGNDQRAAAKIQQVSAGSAAEKASIRAGDAVVAVDSEVVDGRLSLQAQIRERKAGDQVTLTIVREGKRQDIRVTLDEDTRN</sequence>
<accession>K6VRE5</accession>
<evidence type="ECO:0000256" key="1">
    <source>
        <dbReference type="ARBA" id="ARBA00022670"/>
    </source>
</evidence>
<dbReference type="SUPFAM" id="SSF50494">
    <property type="entry name" value="Trypsin-like serine proteases"/>
    <property type="match status" value="1"/>
</dbReference>
<dbReference type="InterPro" id="IPR036034">
    <property type="entry name" value="PDZ_sf"/>
</dbReference>
<feature type="domain" description="PDZ" evidence="5">
    <location>
        <begin position="401"/>
        <end position="488"/>
    </location>
</feature>
<organism evidence="6 7">
    <name type="scientific">Austwickia chelonae NBRC 105200</name>
    <dbReference type="NCBI Taxonomy" id="1184607"/>
    <lineage>
        <taxon>Bacteria</taxon>
        <taxon>Bacillati</taxon>
        <taxon>Actinomycetota</taxon>
        <taxon>Actinomycetes</taxon>
        <taxon>Micrococcales</taxon>
        <taxon>Dermatophilaceae</taxon>
        <taxon>Austwickia</taxon>
    </lineage>
</organism>
<name>K6VRE5_9MICO</name>
<dbReference type="InterPro" id="IPR051201">
    <property type="entry name" value="Chloro_Bact_Ser_Proteases"/>
</dbReference>
<dbReference type="PANTHER" id="PTHR43343:SF3">
    <property type="entry name" value="PROTEASE DO-LIKE 8, CHLOROPLASTIC"/>
    <property type="match status" value="1"/>
</dbReference>
<dbReference type="GO" id="GO:0004252">
    <property type="term" value="F:serine-type endopeptidase activity"/>
    <property type="evidence" value="ECO:0007669"/>
    <property type="project" value="InterPro"/>
</dbReference>
<dbReference type="SUPFAM" id="SSF50156">
    <property type="entry name" value="PDZ domain-like"/>
    <property type="match status" value="1"/>
</dbReference>
<dbReference type="PROSITE" id="PS50106">
    <property type="entry name" value="PDZ"/>
    <property type="match status" value="1"/>
</dbReference>
<dbReference type="Pfam" id="PF13365">
    <property type="entry name" value="Trypsin_2"/>
    <property type="match status" value="1"/>
</dbReference>
<dbReference type="InterPro" id="IPR009003">
    <property type="entry name" value="Peptidase_S1_PA"/>
</dbReference>
<dbReference type="STRING" id="100225.SAMN05421595_0441"/>
<feature type="region of interest" description="Disordered" evidence="3">
    <location>
        <begin position="1"/>
        <end position="142"/>
    </location>
</feature>
<feature type="transmembrane region" description="Helical" evidence="4">
    <location>
        <begin position="146"/>
        <end position="168"/>
    </location>
</feature>
<feature type="compositionally biased region" description="Pro residues" evidence="3">
    <location>
        <begin position="107"/>
        <end position="136"/>
    </location>
</feature>
<protein>
    <submittedName>
        <fullName evidence="6">Putative peptidase</fullName>
    </submittedName>
</protein>
<evidence type="ECO:0000313" key="7">
    <source>
        <dbReference type="Proteomes" id="UP000008495"/>
    </source>
</evidence>
<keyword evidence="4" id="KW-1133">Transmembrane helix</keyword>
<dbReference type="GO" id="GO:0006508">
    <property type="term" value="P:proteolysis"/>
    <property type="evidence" value="ECO:0007669"/>
    <property type="project" value="UniProtKB-KW"/>
</dbReference>
<comment type="caution">
    <text evidence="6">The sequence shown here is derived from an EMBL/GenBank/DDBJ whole genome shotgun (WGS) entry which is preliminary data.</text>
</comment>
<dbReference type="Gene3D" id="2.40.10.120">
    <property type="match status" value="1"/>
</dbReference>
<dbReference type="EMBL" id="BAGZ01000008">
    <property type="protein sequence ID" value="GAB77930.1"/>
    <property type="molecule type" value="Genomic_DNA"/>
</dbReference>
<keyword evidence="4" id="KW-0472">Membrane</keyword>
<keyword evidence="1" id="KW-0645">Protease</keyword>
<dbReference type="PANTHER" id="PTHR43343">
    <property type="entry name" value="PEPTIDASE S12"/>
    <property type="match status" value="1"/>
</dbReference>
<feature type="compositionally biased region" description="Pro residues" evidence="3">
    <location>
        <begin position="37"/>
        <end position="48"/>
    </location>
</feature>
<evidence type="ECO:0000259" key="5">
    <source>
        <dbReference type="PROSITE" id="PS50106"/>
    </source>
</evidence>
<proteinExistence type="predicted"/>
<keyword evidence="2" id="KW-0378">Hydrolase</keyword>
<evidence type="ECO:0000256" key="3">
    <source>
        <dbReference type="SAM" id="MobiDB-lite"/>
    </source>
</evidence>
<dbReference type="Proteomes" id="UP000008495">
    <property type="component" value="Unassembled WGS sequence"/>
</dbReference>
<dbReference type="SMART" id="SM00228">
    <property type="entry name" value="PDZ"/>
    <property type="match status" value="1"/>
</dbReference>